<dbReference type="InterPro" id="IPR042187">
    <property type="entry name" value="Flagellin_C_sub2"/>
</dbReference>
<dbReference type="Pfam" id="PF00700">
    <property type="entry name" value="Flagellin_C"/>
    <property type="match status" value="1"/>
</dbReference>
<feature type="domain" description="Flagellin N-terminal" evidence="7">
    <location>
        <begin position="5"/>
        <end position="141"/>
    </location>
</feature>
<dbReference type="Proteomes" id="UP000241404">
    <property type="component" value="Unassembled WGS sequence"/>
</dbReference>
<evidence type="ECO:0000259" key="7">
    <source>
        <dbReference type="Pfam" id="PF00669"/>
    </source>
</evidence>
<dbReference type="GO" id="GO:0009288">
    <property type="term" value="C:bacterial-type flagellum"/>
    <property type="evidence" value="ECO:0007669"/>
    <property type="project" value="UniProtKB-SubCell"/>
</dbReference>
<keyword evidence="9" id="KW-0282">Flagellum</keyword>
<dbReference type="EMBL" id="PYMM01000002">
    <property type="protein sequence ID" value="PSU18088.1"/>
    <property type="molecule type" value="Genomic_DNA"/>
</dbReference>
<feature type="compositionally biased region" description="Gly residues" evidence="6">
    <location>
        <begin position="378"/>
        <end position="387"/>
    </location>
</feature>
<evidence type="ECO:0000313" key="9">
    <source>
        <dbReference type="EMBL" id="PSU18088.1"/>
    </source>
</evidence>
<proteinExistence type="inferred from homology"/>
<feature type="compositionally biased region" description="Gly residues" evidence="6">
    <location>
        <begin position="420"/>
        <end position="437"/>
    </location>
</feature>
<evidence type="ECO:0000256" key="4">
    <source>
        <dbReference type="RuleBase" id="RU362073"/>
    </source>
</evidence>
<organism evidence="9 10">
    <name type="scientific">Photobacterium damselae</name>
    <dbReference type="NCBI Taxonomy" id="38293"/>
    <lineage>
        <taxon>Bacteria</taxon>
        <taxon>Pseudomonadati</taxon>
        <taxon>Pseudomonadota</taxon>
        <taxon>Gammaproteobacteria</taxon>
        <taxon>Vibrionales</taxon>
        <taxon>Vibrionaceae</taxon>
        <taxon>Photobacterium</taxon>
    </lineage>
</organism>
<feature type="coiled-coil region" evidence="5">
    <location>
        <begin position="467"/>
        <end position="494"/>
    </location>
</feature>
<dbReference type="AlphaFoldDB" id="A0ABD6X6U4"/>
<evidence type="ECO:0000256" key="2">
    <source>
        <dbReference type="ARBA" id="ARBA00022525"/>
    </source>
</evidence>
<dbReference type="PANTHER" id="PTHR42792">
    <property type="entry name" value="FLAGELLIN"/>
    <property type="match status" value="1"/>
</dbReference>
<comment type="function">
    <text evidence="4">Flagellin is the subunit protein which polymerizes to form the filaments of bacterial flagella.</text>
</comment>
<feature type="domain" description="Flagellin C-terminal" evidence="8">
    <location>
        <begin position="471"/>
        <end position="556"/>
    </location>
</feature>
<sequence length="557" mass="56801">MAITINTNVTAMTAQRNLNSASNSVADSMAKLSSGLRINSAKDDAAGLQISNRLTNQSNGLNVAVRNANDGVSMAQTAEGAMQESSKIMERMRELALQSANGSNSDKDREAMQKEMGQLQEEMNRIADTTSFGGQNLLDGSFGSKSFQIGANSNETQSLGLMDVSAHAIGREHKKLEGGPADVSVTGGTATQDGSFAMMVDGKEHKIAITEDMSAEDFENKLNNIDGLSGIVVKDAEAAGGVTPDPNPAAATPSTLEATDLALGDNDKLTIAIEGGASVDLTKTDLETEAAFGTAVEALTNAGYTIAATTVGGSGADKDNVNGFTITDPNGNNVGVTATLSATGGGTISDTAAVTIGGQSLNKTTDASTDLTMTGGTPDAGGDGGTGTPDAGGARFTVDFSNVKIDTDIKSLSFVNGTGDAGGEGDAGGDGGTGGVTRNGTATELNINDQVHKESVAGLSLLSQEGAQNAIDVLDSAMEQIDSKRAEIGAFQNRMNHTMSNLVNINENVAASNSRIKDVDFASETVNMTKGQILQQAGTSILAQAKQIPQSALSLLG</sequence>
<dbReference type="InterPro" id="IPR001029">
    <property type="entry name" value="Flagellin_N"/>
</dbReference>
<comment type="caution">
    <text evidence="9">The sequence shown here is derived from an EMBL/GenBank/DDBJ whole genome shotgun (WGS) entry which is preliminary data.</text>
</comment>
<evidence type="ECO:0000256" key="3">
    <source>
        <dbReference type="ARBA" id="ARBA00023143"/>
    </source>
</evidence>
<feature type="region of interest" description="Disordered" evidence="6">
    <location>
        <begin position="420"/>
        <end position="441"/>
    </location>
</feature>
<dbReference type="Gene3D" id="6.10.10.10">
    <property type="entry name" value="Flagellar export chaperone, C-terminal domain"/>
    <property type="match status" value="1"/>
</dbReference>
<dbReference type="PRINTS" id="PR00207">
    <property type="entry name" value="FLAGELLIN"/>
</dbReference>
<dbReference type="GO" id="GO:0005198">
    <property type="term" value="F:structural molecule activity"/>
    <property type="evidence" value="ECO:0007669"/>
    <property type="project" value="UniProtKB-UniRule"/>
</dbReference>
<evidence type="ECO:0000256" key="6">
    <source>
        <dbReference type="SAM" id="MobiDB-lite"/>
    </source>
</evidence>
<comment type="similarity">
    <text evidence="1 4">Belongs to the bacterial flagellin family.</text>
</comment>
<keyword evidence="5" id="KW-0175">Coiled coil</keyword>
<dbReference type="GO" id="GO:0005576">
    <property type="term" value="C:extracellular region"/>
    <property type="evidence" value="ECO:0007669"/>
    <property type="project" value="UniProtKB-SubCell"/>
</dbReference>
<dbReference type="PANTHER" id="PTHR42792:SF2">
    <property type="entry name" value="FLAGELLIN"/>
    <property type="match status" value="1"/>
</dbReference>
<keyword evidence="9" id="KW-0969">Cilium</keyword>
<dbReference type="InterPro" id="IPR046358">
    <property type="entry name" value="Flagellin_C"/>
</dbReference>
<dbReference type="SUPFAM" id="SSF64518">
    <property type="entry name" value="Phase 1 flagellin"/>
    <property type="match status" value="1"/>
</dbReference>
<evidence type="ECO:0000259" key="8">
    <source>
        <dbReference type="Pfam" id="PF00700"/>
    </source>
</evidence>
<gene>
    <name evidence="9" type="ORF">CTM90_06220</name>
</gene>
<comment type="subcellular location">
    <subcellularLocation>
        <location evidence="4">Secreted</location>
    </subcellularLocation>
    <subcellularLocation>
        <location evidence="4">Bacterial flagellum</location>
    </subcellularLocation>
</comment>
<dbReference type="Pfam" id="PF00669">
    <property type="entry name" value="Flagellin_N"/>
    <property type="match status" value="1"/>
</dbReference>
<evidence type="ECO:0000256" key="5">
    <source>
        <dbReference type="SAM" id="Coils"/>
    </source>
</evidence>
<dbReference type="Gene3D" id="3.30.70.2120">
    <property type="match status" value="1"/>
</dbReference>
<name>A0ABD6X6U4_PHODM</name>
<accession>A0ABD6X6U4</accession>
<keyword evidence="3 4" id="KW-0975">Bacterial flagellum</keyword>
<reference evidence="9 10" key="1">
    <citation type="submission" date="2018-03" db="EMBL/GenBank/DDBJ databases">
        <title>Whole genome sequencing of Histamine producing bacteria.</title>
        <authorList>
            <person name="Butler K."/>
        </authorList>
    </citation>
    <scope>NUCLEOTIDE SEQUENCE [LARGE SCALE GENOMIC DNA]</scope>
    <source>
        <strain evidence="9 10">BT-6</strain>
    </source>
</reference>
<evidence type="ECO:0000313" key="10">
    <source>
        <dbReference type="Proteomes" id="UP000241404"/>
    </source>
</evidence>
<keyword evidence="2 4" id="KW-0964">Secreted</keyword>
<keyword evidence="9" id="KW-0966">Cell projection</keyword>
<dbReference type="Gene3D" id="1.20.1330.10">
    <property type="entry name" value="f41 fragment of flagellin, N-terminal domain"/>
    <property type="match status" value="2"/>
</dbReference>
<dbReference type="InterPro" id="IPR001492">
    <property type="entry name" value="Flagellin"/>
</dbReference>
<evidence type="ECO:0000256" key="1">
    <source>
        <dbReference type="ARBA" id="ARBA00005709"/>
    </source>
</evidence>
<feature type="region of interest" description="Disordered" evidence="6">
    <location>
        <begin position="366"/>
        <end position="390"/>
    </location>
</feature>
<protein>
    <recommendedName>
        <fullName evidence="4">Flagellin</fullName>
    </recommendedName>
</protein>